<gene>
    <name evidence="1" type="ORF">EUBSIR_01076</name>
</gene>
<keyword evidence="2" id="KW-1185">Reference proteome</keyword>
<name>B0MMR9_9FIRM</name>
<evidence type="ECO:0000313" key="1">
    <source>
        <dbReference type="EMBL" id="EDS00980.1"/>
    </source>
</evidence>
<reference evidence="1" key="1">
    <citation type="submission" date="2007-10" db="EMBL/GenBank/DDBJ databases">
        <authorList>
            <person name="Fulton L."/>
            <person name="Clifton S."/>
            <person name="Fulton B."/>
            <person name="Xu J."/>
            <person name="Minx P."/>
            <person name="Pepin K.H."/>
            <person name="Johnson M."/>
            <person name="Thiruvilangam P."/>
            <person name="Bhonagiri V."/>
            <person name="Nash W.E."/>
            <person name="Mardis E.R."/>
            <person name="Wilson R.K."/>
        </authorList>
    </citation>
    <scope>NUCLEOTIDE SEQUENCE [LARGE SCALE GENOMIC DNA]</scope>
    <source>
        <strain evidence="1">DSM 15702</strain>
    </source>
</reference>
<dbReference type="Proteomes" id="UP000005326">
    <property type="component" value="Unassembled WGS sequence"/>
</dbReference>
<dbReference type="EMBL" id="ABCA03000043">
    <property type="protein sequence ID" value="EDS00980.1"/>
    <property type="molecule type" value="Genomic_DNA"/>
</dbReference>
<organism evidence="1 2">
    <name type="scientific">[Eubacterium] siraeum DSM 15702</name>
    <dbReference type="NCBI Taxonomy" id="428128"/>
    <lineage>
        <taxon>Bacteria</taxon>
        <taxon>Bacillati</taxon>
        <taxon>Bacillota</taxon>
        <taxon>Clostridia</taxon>
        <taxon>Eubacteriales</taxon>
        <taxon>Oscillospiraceae</taxon>
        <taxon>Oscillospiraceae incertae sedis</taxon>
    </lineage>
</organism>
<reference evidence="1" key="2">
    <citation type="submission" date="2014-06" db="EMBL/GenBank/DDBJ databases">
        <title>Draft genome sequence of Eubacterium siraeum (DSM 15702).</title>
        <authorList>
            <person name="Sudarsanam P."/>
            <person name="Ley R."/>
            <person name="Guruge J."/>
            <person name="Turnbaugh P.J."/>
            <person name="Mahowald M."/>
            <person name="Liep D."/>
            <person name="Gordon J."/>
        </authorList>
    </citation>
    <scope>NUCLEOTIDE SEQUENCE</scope>
    <source>
        <strain evidence="1">DSM 15702</strain>
    </source>
</reference>
<protein>
    <submittedName>
        <fullName evidence="1">Uncharacterized protein</fullName>
    </submittedName>
</protein>
<comment type="caution">
    <text evidence="1">The sequence shown here is derived from an EMBL/GenBank/DDBJ whole genome shotgun (WGS) entry which is preliminary data.</text>
</comment>
<evidence type="ECO:0000313" key="2">
    <source>
        <dbReference type="Proteomes" id="UP000005326"/>
    </source>
</evidence>
<sequence>MERVGVMREARKARTLCGARDCYPFAMVVGMERVDATGGASKARMP</sequence>
<dbReference type="AlphaFoldDB" id="B0MMR9"/>
<accession>B0MMR9</accession>
<proteinExistence type="predicted"/>